<gene>
    <name evidence="2" type="ORF">UQ64_02320</name>
</gene>
<accession>A0A0W1AQG2</accession>
<evidence type="ECO:0000313" key="2">
    <source>
        <dbReference type="EMBL" id="KTD83490.1"/>
    </source>
</evidence>
<dbReference type="OrthoDB" id="2605079at2"/>
<feature type="region of interest" description="Disordered" evidence="1">
    <location>
        <begin position="27"/>
        <end position="51"/>
    </location>
</feature>
<sequence length="265" mass="28869">MSERLEMRLEVVPGLVKAAWTVLPGKVTGGSRSKGESNAGAPAQEQQADRPLSLKVPVWHASRRKEILRSLALSPGEVFALLQGRLTGELAELELLPTDRELEQALGEGVEHKAETLRLIKERLAEEPLLALSLRGFTKGELLDGIFALWAEGDISGDEAETEEEEVSVSDLFTELARLERKGPAITSGEWLAEAAAEGSLHQPGPQFHEIAARPFPSPVIVAEVTEDWETLLPQTPKAIEGLTLIMQRVAESAARRAKKGLIKQ</sequence>
<organism evidence="2 3">
    <name type="scientific">Paenibacillus etheri</name>
    <dbReference type="NCBI Taxonomy" id="1306852"/>
    <lineage>
        <taxon>Bacteria</taxon>
        <taxon>Bacillati</taxon>
        <taxon>Bacillota</taxon>
        <taxon>Bacilli</taxon>
        <taxon>Bacillales</taxon>
        <taxon>Paenibacillaceae</taxon>
        <taxon>Paenibacillus</taxon>
    </lineage>
</organism>
<dbReference type="RefSeq" id="WP_060626761.1">
    <property type="nucleotide sequence ID" value="NZ_LCZJ02000065.1"/>
</dbReference>
<name>A0A0W1AQG2_9BACL</name>
<evidence type="ECO:0000313" key="3">
    <source>
        <dbReference type="Proteomes" id="UP000054709"/>
    </source>
</evidence>
<reference evidence="2 3" key="1">
    <citation type="journal article" date="2015" name="Int. Biodeterior. Biodegradation">
        <title>Physiological and genetic screening methods for the isolation of methyl tert-butyl ether-degrading bacteria for bioremediation purposes.</title>
        <authorList>
            <person name="Guisado I.M."/>
            <person name="Purswani J."/>
            <person name="Gonzalez Lopez J."/>
            <person name="Pozo C."/>
        </authorList>
    </citation>
    <scope>NUCLEOTIDE SEQUENCE [LARGE SCALE GENOMIC DNA]</scope>
    <source>
        <strain evidence="2 3">SH7</strain>
    </source>
</reference>
<protein>
    <submittedName>
        <fullName evidence="2">Uncharacterized protein</fullName>
    </submittedName>
</protein>
<evidence type="ECO:0000256" key="1">
    <source>
        <dbReference type="SAM" id="MobiDB-lite"/>
    </source>
</evidence>
<proteinExistence type="predicted"/>
<dbReference type="AlphaFoldDB" id="A0A0W1AQG2"/>
<comment type="caution">
    <text evidence="2">The sequence shown here is derived from an EMBL/GenBank/DDBJ whole genome shotgun (WGS) entry which is preliminary data.</text>
</comment>
<keyword evidence="3" id="KW-1185">Reference proteome</keyword>
<dbReference type="EMBL" id="LCZJ02000065">
    <property type="protein sequence ID" value="KTD83490.1"/>
    <property type="molecule type" value="Genomic_DNA"/>
</dbReference>
<dbReference type="Proteomes" id="UP000054709">
    <property type="component" value="Unassembled WGS sequence"/>
</dbReference>